<gene>
    <name evidence="1" type="ORF">QDQ51_12875</name>
</gene>
<evidence type="ECO:0000313" key="2">
    <source>
        <dbReference type="Proteomes" id="UP001162044"/>
    </source>
</evidence>
<dbReference type="Proteomes" id="UP001162044">
    <property type="component" value="Unassembled WGS sequence"/>
</dbReference>
<accession>A0AB35LCL3</accession>
<dbReference type="EMBL" id="JARVQW010000006">
    <property type="protein sequence ID" value="MDH2306306.1"/>
    <property type="molecule type" value="Genomic_DNA"/>
</dbReference>
<organism evidence="1 2">
    <name type="scientific">Providencia rettgeri</name>
    <dbReference type="NCBI Taxonomy" id="587"/>
    <lineage>
        <taxon>Bacteria</taxon>
        <taxon>Pseudomonadati</taxon>
        <taxon>Pseudomonadota</taxon>
        <taxon>Gammaproteobacteria</taxon>
        <taxon>Enterobacterales</taxon>
        <taxon>Morganellaceae</taxon>
        <taxon>Providencia</taxon>
    </lineage>
</organism>
<dbReference type="RefSeq" id="WP_272680362.1">
    <property type="nucleotide sequence ID" value="NZ_JARVQW010000006.1"/>
</dbReference>
<name>A0AB35LCL3_PRORE</name>
<comment type="caution">
    <text evidence="1">The sequence shown here is derived from an EMBL/GenBank/DDBJ whole genome shotgun (WGS) entry which is preliminary data.</text>
</comment>
<sequence length="455" mass="51832">MEYQLTDLDELLSGVKNLHSKGYLKEAIVSYRAGAYRAAVTSTWIAICVDVIQKILELANTGDPEAIKLKSQLDNINSNNVAGMLSFEKDILKVAQEDLEIISLIERTQLERIQFDRNICAHPTFSPDGVQFVPKSELVRAYIVMAGNYLLCVSPVNGKAILDIIYTFINSNSFPDDENKAFNTLNSERYLGRVKSSVFRNLFIMIFKRIFRDDKVVSEALMRNMMYSISTIERLNHNIYKDVSKEKFIPLIADAVDDNFERLFRVLYYKPELWQLADDAIKNRLEQLLKNMNVNSLLENKVNAIVDLTSDMTSSFLYNINRLDFNNKKLIYKALPCKALALNVVDLFIESSSFNEAFNNGLILLEYSQYFTDELLNKTLNGTLDNSAFAGINQIIWATGIDDILSNLYNKTKKSNVSNHSSIWIKFRGELEEKGANTTKIDQLMTDDGLITISE</sequence>
<evidence type="ECO:0000313" key="1">
    <source>
        <dbReference type="EMBL" id="MDH2306306.1"/>
    </source>
</evidence>
<proteinExistence type="predicted"/>
<reference evidence="1" key="2">
    <citation type="submission" date="2023-10" db="EMBL/GenBank/DDBJ databases">
        <title>Analysis of Resistance Genes of Carbapenem-resistant Providencia rettgeri.</title>
        <authorList>
            <person name="Liu M."/>
        </authorList>
    </citation>
    <scope>NUCLEOTIDE SEQUENCE</scope>
    <source>
        <strain evidence="1">QITACRE101</strain>
    </source>
</reference>
<protein>
    <submittedName>
        <fullName evidence="1">Uncharacterized protein</fullName>
    </submittedName>
</protein>
<dbReference type="AlphaFoldDB" id="A0AB35LCL3"/>
<reference evidence="1" key="1">
    <citation type="submission" date="2023-04" db="EMBL/GenBank/DDBJ databases">
        <authorList>
            <person name="Li W."/>
        </authorList>
    </citation>
    <scope>NUCLEOTIDE SEQUENCE</scope>
    <source>
        <strain evidence="1">QITACRE101</strain>
    </source>
</reference>